<dbReference type="InterPro" id="IPR045572">
    <property type="entry name" value="RE_endonuc_C"/>
</dbReference>
<comment type="caution">
    <text evidence="3">The sequence shown here is derived from an EMBL/GenBank/DDBJ whole genome shotgun (WGS) entry which is preliminary data.</text>
</comment>
<feature type="domain" description="Helicase/UvrB N-terminal" evidence="1">
    <location>
        <begin position="87"/>
        <end position="253"/>
    </location>
</feature>
<dbReference type="PANTHER" id="PTHR47396:SF1">
    <property type="entry name" value="ATP-DEPENDENT HELICASE IRC3-RELATED"/>
    <property type="match status" value="1"/>
</dbReference>
<dbReference type="GO" id="GO:0005524">
    <property type="term" value="F:ATP binding"/>
    <property type="evidence" value="ECO:0007669"/>
    <property type="project" value="InterPro"/>
</dbReference>
<feature type="domain" description="Type III restriction enzyme C-terminal endonuclease" evidence="2">
    <location>
        <begin position="809"/>
        <end position="913"/>
    </location>
</feature>
<organism evidence="3 4">
    <name type="scientific">Nocardia gamkensis</name>
    <dbReference type="NCBI Taxonomy" id="352869"/>
    <lineage>
        <taxon>Bacteria</taxon>
        <taxon>Bacillati</taxon>
        <taxon>Actinomycetota</taxon>
        <taxon>Actinomycetes</taxon>
        <taxon>Mycobacteriales</taxon>
        <taxon>Nocardiaceae</taxon>
        <taxon>Nocardia</taxon>
    </lineage>
</organism>
<dbReference type="Pfam" id="PF19778">
    <property type="entry name" value="RE_endonuc"/>
    <property type="match status" value="1"/>
</dbReference>
<dbReference type="GO" id="GO:0003677">
    <property type="term" value="F:DNA binding"/>
    <property type="evidence" value="ECO:0007669"/>
    <property type="project" value="InterPro"/>
</dbReference>
<accession>A0A7X6R797</accession>
<dbReference type="InterPro" id="IPR050742">
    <property type="entry name" value="Helicase_Restrict-Modif_Enz"/>
</dbReference>
<dbReference type="GO" id="GO:0005829">
    <property type="term" value="C:cytosol"/>
    <property type="evidence" value="ECO:0007669"/>
    <property type="project" value="TreeGrafter"/>
</dbReference>
<dbReference type="InterPro" id="IPR006935">
    <property type="entry name" value="Helicase/UvrB_N"/>
</dbReference>
<evidence type="ECO:0000259" key="2">
    <source>
        <dbReference type="Pfam" id="PF19778"/>
    </source>
</evidence>
<dbReference type="GO" id="GO:0015668">
    <property type="term" value="F:type III site-specific deoxyribonuclease activity"/>
    <property type="evidence" value="ECO:0007669"/>
    <property type="project" value="InterPro"/>
</dbReference>
<dbReference type="Proteomes" id="UP000540698">
    <property type="component" value="Unassembled WGS sequence"/>
</dbReference>
<evidence type="ECO:0000259" key="1">
    <source>
        <dbReference type="Pfam" id="PF04851"/>
    </source>
</evidence>
<proteinExistence type="predicted"/>
<evidence type="ECO:0000313" key="4">
    <source>
        <dbReference type="Proteomes" id="UP000540698"/>
    </source>
</evidence>
<keyword evidence="4" id="KW-1185">Reference proteome</keyword>
<dbReference type="GO" id="GO:0004386">
    <property type="term" value="F:helicase activity"/>
    <property type="evidence" value="ECO:0007669"/>
    <property type="project" value="UniProtKB-KW"/>
</dbReference>
<evidence type="ECO:0000313" key="3">
    <source>
        <dbReference type="EMBL" id="NKY31374.1"/>
    </source>
</evidence>
<dbReference type="AlphaFoldDB" id="A0A7X6R797"/>
<dbReference type="Gene3D" id="3.40.50.300">
    <property type="entry name" value="P-loop containing nucleotide triphosphate hydrolases"/>
    <property type="match status" value="2"/>
</dbReference>
<name>A0A7X6R797_9NOCA</name>
<keyword evidence="3" id="KW-0347">Helicase</keyword>
<dbReference type="Pfam" id="PF04851">
    <property type="entry name" value="ResIII"/>
    <property type="match status" value="1"/>
</dbReference>
<dbReference type="RefSeq" id="WP_062977733.1">
    <property type="nucleotide sequence ID" value="NZ_JAAXOS010000032.1"/>
</dbReference>
<keyword evidence="3" id="KW-0547">Nucleotide-binding</keyword>
<gene>
    <name evidence="3" type="ORF">HGB38_35065</name>
</gene>
<reference evidence="3 4" key="1">
    <citation type="submission" date="2020-04" db="EMBL/GenBank/DDBJ databases">
        <title>MicrobeNet Type strains.</title>
        <authorList>
            <person name="Nicholson A.C."/>
        </authorList>
    </citation>
    <scope>NUCLEOTIDE SEQUENCE [LARGE SCALE GENOMIC DNA]</scope>
    <source>
        <strain evidence="3 4">DSM 44956</strain>
    </source>
</reference>
<dbReference type="InterPro" id="IPR027417">
    <property type="entry name" value="P-loop_NTPase"/>
</dbReference>
<sequence length="932" mass="104036">MKFRFEDQPHQGAAIAAVVDLFEGALTPPLVGIVGQAPGAVGHNGFTLDRAILSDRLGAVSEREEGVDKQSELHLLEVEADLQGEARDFPNFSVEMETGTGKTYVYINTALQLAQTHGLRKFVILVHSVAIRAGVVKTFEQTEEHFRAKFPSLPYKWGVIGEGPALDDFLEPSSTVQFLVASVQAIDKPDTGVVYGVPEQPQLWGDSESGMNSIAATHPVVIVDEPQNFKTDLRKRAIATLNPLFVLRYSATHAEKFNLVHVLGPKAATEQGLVKRVSVKGIAPGATGKAYLRVDKIRTKAKRLFAEVMIDVDSASGLKRTDVVLRNGDDLYDVSGGLDQYRGLVVERFERKPDRVIFENGTELRVGEETGVDRMSIWQEQIRHTIRAHLNRQNQIDATGREVKVLSLFFVEHVADYWPVEGQPEPVLPSMFDALYREEWVRAGGRPETCPDPSTLRVHYFPSTKTGIFKDSTGSSAKAQEEQARAYAEIIANKELILTKDNPHAYIFSHSALKEGWDNPNVFQVGFLRHSASEVERRQQIGRGLRLPVDETGARVTDPATCRLTLVVDETFSEFRDGLNKEYAATGGGGGPEPDDDDNTVQVRRRSKKFLSPEFQALWSRIRYKARYRIRLDSSVLPAAVGASEQLEEIRYLAKRANIVQTAELRYDDGGKVITTDTEVAESSGASITIVGQQLPDLVRLVEDQLLTTKFPLQLTRPTVAAIIAAVPSNLQARAIDDPERWARIVASAIRTVTIEEMVEHIGYEPEPEADWWDAEVVFVEVEEQNPPQPKGGADPKNGVVAAPEGGLNLYDHVIYDSHVEREFAAMLENDEEHIKLFAKLPRRFRVRTPVGEYSPDWAIVYDDKGTERLYLVRETKGTLNLDDLHWDEAMRIRFARRHFEVAPAGKIDYQFTTAQTGLRVNADWADSQEDD</sequence>
<keyword evidence="3" id="KW-0067">ATP-binding</keyword>
<protein>
    <submittedName>
        <fullName evidence="3">DEAD/DEAH box helicase family protein</fullName>
    </submittedName>
</protein>
<dbReference type="PANTHER" id="PTHR47396">
    <property type="entry name" value="TYPE I RESTRICTION ENZYME ECOKI R PROTEIN"/>
    <property type="match status" value="1"/>
</dbReference>
<dbReference type="EMBL" id="JAAXOS010000032">
    <property type="protein sequence ID" value="NKY31374.1"/>
    <property type="molecule type" value="Genomic_DNA"/>
</dbReference>
<dbReference type="SUPFAM" id="SSF52540">
    <property type="entry name" value="P-loop containing nucleoside triphosphate hydrolases"/>
    <property type="match status" value="2"/>
</dbReference>
<keyword evidence="3" id="KW-0378">Hydrolase</keyword>